<feature type="region of interest" description="Disordered" evidence="1">
    <location>
        <begin position="103"/>
        <end position="123"/>
    </location>
</feature>
<dbReference type="AlphaFoldDB" id="A0AAW2EFD9"/>
<protein>
    <submittedName>
        <fullName evidence="3">Uncharacterized protein</fullName>
    </submittedName>
</protein>
<feature type="transmembrane region" description="Helical" evidence="2">
    <location>
        <begin position="34"/>
        <end position="54"/>
    </location>
</feature>
<proteinExistence type="predicted"/>
<gene>
    <name evidence="3" type="ORF">PUN28_017989</name>
</gene>
<keyword evidence="2" id="KW-1133">Transmembrane helix</keyword>
<feature type="compositionally biased region" description="Polar residues" evidence="1">
    <location>
        <begin position="112"/>
        <end position="123"/>
    </location>
</feature>
<comment type="caution">
    <text evidence="3">The sequence shown here is derived from an EMBL/GenBank/DDBJ whole genome shotgun (WGS) entry which is preliminary data.</text>
</comment>
<name>A0AAW2EFD9_9HYME</name>
<dbReference type="EMBL" id="JADYXP020000022">
    <property type="protein sequence ID" value="KAL0102418.1"/>
    <property type="molecule type" value="Genomic_DNA"/>
</dbReference>
<reference evidence="3 4" key="1">
    <citation type="submission" date="2023-03" db="EMBL/GenBank/DDBJ databases">
        <title>High recombination rates correlate with genetic variation in Cardiocondyla obscurior ants.</title>
        <authorList>
            <person name="Errbii M."/>
        </authorList>
    </citation>
    <scope>NUCLEOTIDE SEQUENCE [LARGE SCALE GENOMIC DNA]</scope>
    <source>
        <strain evidence="3">Alpha-2009</strain>
        <tissue evidence="3">Whole body</tissue>
    </source>
</reference>
<evidence type="ECO:0000313" key="3">
    <source>
        <dbReference type="EMBL" id="KAL0102418.1"/>
    </source>
</evidence>
<evidence type="ECO:0000313" key="4">
    <source>
        <dbReference type="Proteomes" id="UP001430953"/>
    </source>
</evidence>
<keyword evidence="2" id="KW-0472">Membrane</keyword>
<evidence type="ECO:0000256" key="2">
    <source>
        <dbReference type="SAM" id="Phobius"/>
    </source>
</evidence>
<keyword evidence="2" id="KW-0812">Transmembrane</keyword>
<organism evidence="3 4">
    <name type="scientific">Cardiocondyla obscurior</name>
    <dbReference type="NCBI Taxonomy" id="286306"/>
    <lineage>
        <taxon>Eukaryota</taxon>
        <taxon>Metazoa</taxon>
        <taxon>Ecdysozoa</taxon>
        <taxon>Arthropoda</taxon>
        <taxon>Hexapoda</taxon>
        <taxon>Insecta</taxon>
        <taxon>Pterygota</taxon>
        <taxon>Neoptera</taxon>
        <taxon>Endopterygota</taxon>
        <taxon>Hymenoptera</taxon>
        <taxon>Apocrita</taxon>
        <taxon>Aculeata</taxon>
        <taxon>Formicoidea</taxon>
        <taxon>Formicidae</taxon>
        <taxon>Myrmicinae</taxon>
        <taxon>Cardiocondyla</taxon>
    </lineage>
</organism>
<sequence length="123" mass="14272">MASYFLYLTALCYYFCLNLIRKHSKEIYSELFHLINLGLWVFVFLFKMYIINYICDSITVKANKNNKVIHQLASVIQYTEITEEDGCKTLLPKLPNNCVTAMQPSDAEKSASRLNTRESLSAW</sequence>
<keyword evidence="4" id="KW-1185">Reference proteome</keyword>
<evidence type="ECO:0000256" key="1">
    <source>
        <dbReference type="SAM" id="MobiDB-lite"/>
    </source>
</evidence>
<dbReference type="Proteomes" id="UP001430953">
    <property type="component" value="Unassembled WGS sequence"/>
</dbReference>
<accession>A0AAW2EFD9</accession>
<feature type="transmembrane region" description="Helical" evidence="2">
    <location>
        <begin position="6"/>
        <end position="22"/>
    </location>
</feature>